<dbReference type="Gene3D" id="2.30.31.10">
    <property type="entry name" value="Transcriptional Coactivator Pc4, Chain A"/>
    <property type="match status" value="1"/>
</dbReference>
<comment type="caution">
    <text evidence="1">The sequence shown here is derived from an EMBL/GenBank/DDBJ whole genome shotgun (WGS) entry which is preliminary data.</text>
</comment>
<dbReference type="RefSeq" id="WP_238185139.1">
    <property type="nucleotide sequence ID" value="NZ_BPRB01000334.1"/>
</dbReference>
<evidence type="ECO:0000313" key="1">
    <source>
        <dbReference type="EMBL" id="GJE62507.1"/>
    </source>
</evidence>
<sequence>MSAPRTIATVRKNNSQEVRVRLIVNDGYALIDVRVFAAPRHGGGEPHPTAAGICLARSKLSALIEALQAAEREVTP</sequence>
<name>A0ABQ4U5S0_9HYPH</name>
<reference evidence="1" key="1">
    <citation type="journal article" date="2021" name="Front. Microbiol.">
        <title>Comprehensive Comparative Genomics and Phenotyping of Methylobacterium Species.</title>
        <authorList>
            <person name="Alessa O."/>
            <person name="Ogura Y."/>
            <person name="Fujitani Y."/>
            <person name="Takami H."/>
            <person name="Hayashi T."/>
            <person name="Sahin N."/>
            <person name="Tani A."/>
        </authorList>
    </citation>
    <scope>NUCLEOTIDE SEQUENCE</scope>
    <source>
        <strain evidence="1">DSM 23632</strain>
    </source>
</reference>
<reference evidence="1" key="2">
    <citation type="submission" date="2021-08" db="EMBL/GenBank/DDBJ databases">
        <authorList>
            <person name="Tani A."/>
            <person name="Ola A."/>
            <person name="Ogura Y."/>
            <person name="Katsura K."/>
            <person name="Hayashi T."/>
        </authorList>
    </citation>
    <scope>NUCLEOTIDE SEQUENCE</scope>
    <source>
        <strain evidence="1">DSM 23632</strain>
    </source>
</reference>
<dbReference type="InterPro" id="IPR009044">
    <property type="entry name" value="ssDNA-bd_transcriptional_reg"/>
</dbReference>
<evidence type="ECO:0008006" key="3">
    <source>
        <dbReference type="Google" id="ProtNLM"/>
    </source>
</evidence>
<keyword evidence="2" id="KW-1185">Reference proteome</keyword>
<gene>
    <name evidence="1" type="ORF">MPOCJGCO_4640</name>
</gene>
<dbReference type="Proteomes" id="UP001055057">
    <property type="component" value="Unassembled WGS sequence"/>
</dbReference>
<dbReference type="SUPFAM" id="SSF54447">
    <property type="entry name" value="ssDNA-binding transcriptional regulator domain"/>
    <property type="match status" value="1"/>
</dbReference>
<protein>
    <recommendedName>
        <fullName evidence="3">Transcriptional coactivator p15 (PC4) C-terminal domain-containing protein</fullName>
    </recommendedName>
</protein>
<proteinExistence type="predicted"/>
<evidence type="ECO:0000313" key="2">
    <source>
        <dbReference type="Proteomes" id="UP001055057"/>
    </source>
</evidence>
<dbReference type="EMBL" id="BPRB01000334">
    <property type="protein sequence ID" value="GJE62507.1"/>
    <property type="molecule type" value="Genomic_DNA"/>
</dbReference>
<accession>A0ABQ4U5S0</accession>
<organism evidence="1 2">
    <name type="scientific">Methylobacterium trifolii</name>
    <dbReference type="NCBI Taxonomy" id="1003092"/>
    <lineage>
        <taxon>Bacteria</taxon>
        <taxon>Pseudomonadati</taxon>
        <taxon>Pseudomonadota</taxon>
        <taxon>Alphaproteobacteria</taxon>
        <taxon>Hyphomicrobiales</taxon>
        <taxon>Methylobacteriaceae</taxon>
        <taxon>Methylobacterium</taxon>
    </lineage>
</organism>